<gene>
    <name evidence="5" type="ORF">SAMN02194393_04796</name>
</gene>
<dbReference type="GO" id="GO:0007165">
    <property type="term" value="P:signal transduction"/>
    <property type="evidence" value="ECO:0007669"/>
    <property type="project" value="UniProtKB-KW"/>
</dbReference>
<evidence type="ECO:0000259" key="4">
    <source>
        <dbReference type="PROSITE" id="PS50111"/>
    </source>
</evidence>
<keyword evidence="3" id="KW-0807">Transducer</keyword>
<dbReference type="EMBL" id="FUZT01000016">
    <property type="protein sequence ID" value="SKC87979.1"/>
    <property type="molecule type" value="Genomic_DNA"/>
</dbReference>
<dbReference type="PROSITE" id="PS50111">
    <property type="entry name" value="CHEMOTAXIS_TRANSDUC_2"/>
    <property type="match status" value="1"/>
</dbReference>
<dbReference type="Gene3D" id="1.10.287.950">
    <property type="entry name" value="Methyl-accepting chemotaxis protein"/>
    <property type="match status" value="1"/>
</dbReference>
<dbReference type="GO" id="GO:0006935">
    <property type="term" value="P:chemotaxis"/>
    <property type="evidence" value="ECO:0007669"/>
    <property type="project" value="UniProtKB-KW"/>
</dbReference>
<evidence type="ECO:0000256" key="3">
    <source>
        <dbReference type="PROSITE-ProRule" id="PRU00284"/>
    </source>
</evidence>
<sequence>MNIAIVGAGKGGVSTIKCFNNIKDITISIVVDKNINAPGIELAKELGIPFSHSVDDINCENLDVIVEATGNKEFSNFLKDKFESKCSIVDSKGTWLMMTLAERDLKALEKMDNQISIINDTANIVQSQVNEIMGSIEKIHTTSEKLLYTTKVSNEYIKESDNIIQSVNKISQQTKILGINASIEAARAGEHGKGFGVVANEVQSLSKYTEDFAAEIKGILLKLSEEIKKIDKEVNGLDSFSQVQVNASDKVSSAVDDLVEACDENCNH</sequence>
<dbReference type="GO" id="GO:0004888">
    <property type="term" value="F:transmembrane signaling receptor activity"/>
    <property type="evidence" value="ECO:0007669"/>
    <property type="project" value="TreeGrafter"/>
</dbReference>
<dbReference type="InterPro" id="IPR004089">
    <property type="entry name" value="MCPsignal_dom"/>
</dbReference>
<dbReference type="PANTHER" id="PTHR43531:SF11">
    <property type="entry name" value="METHYL-ACCEPTING CHEMOTAXIS PROTEIN 3"/>
    <property type="match status" value="1"/>
</dbReference>
<dbReference type="GO" id="GO:0005886">
    <property type="term" value="C:plasma membrane"/>
    <property type="evidence" value="ECO:0007669"/>
    <property type="project" value="TreeGrafter"/>
</dbReference>
<protein>
    <submittedName>
        <fullName evidence="5">Methyl-accepting chemotaxis protein (MCP) signalling domain-containing protein</fullName>
    </submittedName>
</protein>
<dbReference type="PANTHER" id="PTHR43531">
    <property type="entry name" value="PROTEIN ICFG"/>
    <property type="match status" value="1"/>
</dbReference>
<name>A0A1T5MJC2_9FIRM</name>
<dbReference type="Pfam" id="PF00015">
    <property type="entry name" value="MCPsignal"/>
    <property type="match status" value="1"/>
</dbReference>
<dbReference type="RefSeq" id="WP_079495323.1">
    <property type="nucleotide sequence ID" value="NZ_FUZT01000016.1"/>
</dbReference>
<keyword evidence="1" id="KW-0145">Chemotaxis</keyword>
<dbReference type="OrthoDB" id="9816519at2"/>
<proteinExistence type="inferred from homology"/>
<comment type="similarity">
    <text evidence="2">Belongs to the methyl-accepting chemotaxis (MCP) protein family.</text>
</comment>
<evidence type="ECO:0000256" key="1">
    <source>
        <dbReference type="ARBA" id="ARBA00022500"/>
    </source>
</evidence>
<dbReference type="InterPro" id="IPR036291">
    <property type="entry name" value="NAD(P)-bd_dom_sf"/>
</dbReference>
<dbReference type="InterPro" id="IPR051310">
    <property type="entry name" value="MCP_chemotaxis"/>
</dbReference>
<keyword evidence="6" id="KW-1185">Reference proteome</keyword>
<dbReference type="SUPFAM" id="SSF51735">
    <property type="entry name" value="NAD(P)-binding Rossmann-fold domains"/>
    <property type="match status" value="1"/>
</dbReference>
<accession>A0A1T5MJC2</accession>
<dbReference type="SUPFAM" id="SSF58104">
    <property type="entry name" value="Methyl-accepting chemotaxis protein (MCP) signaling domain"/>
    <property type="match status" value="1"/>
</dbReference>
<organism evidence="5 6">
    <name type="scientific">Maledivibacter halophilus</name>
    <dbReference type="NCBI Taxonomy" id="36842"/>
    <lineage>
        <taxon>Bacteria</taxon>
        <taxon>Bacillati</taxon>
        <taxon>Bacillota</taxon>
        <taxon>Clostridia</taxon>
        <taxon>Peptostreptococcales</taxon>
        <taxon>Caminicellaceae</taxon>
        <taxon>Maledivibacter</taxon>
    </lineage>
</organism>
<reference evidence="5 6" key="1">
    <citation type="submission" date="2017-02" db="EMBL/GenBank/DDBJ databases">
        <authorList>
            <person name="Peterson S.W."/>
        </authorList>
    </citation>
    <scope>NUCLEOTIDE SEQUENCE [LARGE SCALE GENOMIC DNA]</scope>
    <source>
        <strain evidence="5 6">M1</strain>
    </source>
</reference>
<evidence type="ECO:0000313" key="6">
    <source>
        <dbReference type="Proteomes" id="UP000190285"/>
    </source>
</evidence>
<dbReference type="Proteomes" id="UP000190285">
    <property type="component" value="Unassembled WGS sequence"/>
</dbReference>
<dbReference type="AlphaFoldDB" id="A0A1T5MJC2"/>
<evidence type="ECO:0000256" key="2">
    <source>
        <dbReference type="ARBA" id="ARBA00029447"/>
    </source>
</evidence>
<feature type="domain" description="Methyl-accepting transducer" evidence="4">
    <location>
        <begin position="102"/>
        <end position="268"/>
    </location>
</feature>
<evidence type="ECO:0000313" key="5">
    <source>
        <dbReference type="EMBL" id="SKC87979.1"/>
    </source>
</evidence>
<dbReference type="STRING" id="36842.SAMN02194393_04796"/>